<accession>A0A372LM39</accession>
<comment type="caution">
    <text evidence="4">The sequence shown here is derived from an EMBL/GenBank/DDBJ whole genome shotgun (WGS) entry which is preliminary data.</text>
</comment>
<dbReference type="Pfam" id="PF08176">
    <property type="entry name" value="SspK"/>
    <property type="match status" value="1"/>
</dbReference>
<keyword evidence="5" id="KW-1185">Reference proteome</keyword>
<dbReference type="RefSeq" id="WP_117327148.1">
    <property type="nucleotide sequence ID" value="NZ_QVTE01000035.1"/>
</dbReference>
<reference evidence="4 5" key="1">
    <citation type="submission" date="2018-08" db="EMBL/GenBank/DDBJ databases">
        <title>Bacillus chawlae sp. nov., Bacillus glennii sp. nov., and Bacillus saganii sp. nov. Isolated from the Vehicle Assembly Building at Kennedy Space Center where the Viking Spacecraft were Assembled.</title>
        <authorList>
            <person name="Seuylemezian A."/>
            <person name="Vaishampayan P."/>
        </authorList>
    </citation>
    <scope>NUCLEOTIDE SEQUENCE [LARGE SCALE GENOMIC DNA]</scope>
    <source>
        <strain evidence="4 5">V47-23a</strain>
    </source>
</reference>
<evidence type="ECO:0000256" key="3">
    <source>
        <dbReference type="SAM" id="MobiDB-lite"/>
    </source>
</evidence>
<protein>
    <recommendedName>
        <fullName evidence="2">Small, acid-soluble spore protein K</fullName>
    </recommendedName>
</protein>
<dbReference type="NCBIfam" id="TIGR03091">
    <property type="entry name" value="SASP_sspK"/>
    <property type="match status" value="1"/>
</dbReference>
<dbReference type="GO" id="GO:0042601">
    <property type="term" value="C:endospore-forming forespore"/>
    <property type="evidence" value="ECO:0007669"/>
    <property type="project" value="InterPro"/>
</dbReference>
<evidence type="ECO:0000256" key="2">
    <source>
        <dbReference type="NCBIfam" id="TIGR03091"/>
    </source>
</evidence>
<evidence type="ECO:0000313" key="4">
    <source>
        <dbReference type="EMBL" id="RFU68156.1"/>
    </source>
</evidence>
<gene>
    <name evidence="4" type="primary">sspK</name>
    <name evidence="4" type="ORF">D0469_12880</name>
</gene>
<organism evidence="4 5">
    <name type="scientific">Peribacillus saganii</name>
    <dbReference type="NCBI Taxonomy" id="2303992"/>
    <lineage>
        <taxon>Bacteria</taxon>
        <taxon>Bacillati</taxon>
        <taxon>Bacillota</taxon>
        <taxon>Bacilli</taxon>
        <taxon>Bacillales</taxon>
        <taxon>Bacillaceae</taxon>
        <taxon>Peribacillus</taxon>
    </lineage>
</organism>
<evidence type="ECO:0000313" key="5">
    <source>
        <dbReference type="Proteomes" id="UP000264541"/>
    </source>
</evidence>
<feature type="region of interest" description="Disordered" evidence="3">
    <location>
        <begin position="1"/>
        <end position="50"/>
    </location>
</feature>
<dbReference type="AlphaFoldDB" id="A0A372LM39"/>
<dbReference type="OrthoDB" id="2382188at2"/>
<feature type="compositionally biased region" description="Basic and acidic residues" evidence="3">
    <location>
        <begin position="11"/>
        <end position="27"/>
    </location>
</feature>
<name>A0A372LM39_9BACI</name>
<sequence>MSNKYPLENENDFRPRSKPEYASKRADGTINTNPQERMHASNERESRDAR</sequence>
<proteinExistence type="predicted"/>
<dbReference type="GO" id="GO:0030435">
    <property type="term" value="P:sporulation resulting in formation of a cellular spore"/>
    <property type="evidence" value="ECO:0007669"/>
    <property type="project" value="UniProtKB-KW"/>
</dbReference>
<keyword evidence="1" id="KW-0749">Sporulation</keyword>
<feature type="compositionally biased region" description="Basic and acidic residues" evidence="3">
    <location>
        <begin position="36"/>
        <end position="50"/>
    </location>
</feature>
<dbReference type="InterPro" id="IPR012611">
    <property type="entry name" value="SASP_SspK"/>
</dbReference>
<evidence type="ECO:0000256" key="1">
    <source>
        <dbReference type="ARBA" id="ARBA00022969"/>
    </source>
</evidence>
<dbReference type="EMBL" id="QVTE01000035">
    <property type="protein sequence ID" value="RFU68156.1"/>
    <property type="molecule type" value="Genomic_DNA"/>
</dbReference>
<dbReference type="Proteomes" id="UP000264541">
    <property type="component" value="Unassembled WGS sequence"/>
</dbReference>
<dbReference type="GO" id="GO:0030436">
    <property type="term" value="P:asexual sporulation"/>
    <property type="evidence" value="ECO:0007669"/>
    <property type="project" value="InterPro"/>
</dbReference>